<accession>A0AB38DSQ8</accession>
<protein>
    <submittedName>
        <fullName evidence="3">TraL</fullName>
    </submittedName>
</protein>
<evidence type="ECO:0000313" key="5">
    <source>
        <dbReference type="Proteomes" id="UP000215033"/>
    </source>
</evidence>
<dbReference type="Gene3D" id="3.40.50.300">
    <property type="entry name" value="P-loop containing nucleotide triphosphate hydrolases"/>
    <property type="match status" value="1"/>
</dbReference>
<dbReference type="InterPro" id="IPR002586">
    <property type="entry name" value="CobQ/CobB/MinD/ParA_Nub-bd_dom"/>
</dbReference>
<sequence length="262" mass="28803">MKEVHLVIQAKGGVGKSFVAMLLAQYLHDRSKDTVHCFDTDPNNHTLANYAALNAKIIELLDETSQTIDTSNFDGLMDSLIDGGGIGVVDNGTATFGPLMSYIAENDVGSELAAEGVRLVLHVPLNGGQARDDCLKGLVQVLNAVDGEAVVWLNEHKGKIHDNGKPFDEFKVYAQYKKRIAGIIRIPTLNADTYGKNISDMTERNLTFNEITVAEFGRWARNRMFKLRDTIWEQLDAVPFLATASVPEKAEKADKGTKHETA</sequence>
<dbReference type="Pfam" id="PF01656">
    <property type="entry name" value="CbiA"/>
    <property type="match status" value="1"/>
</dbReference>
<proteinExistence type="predicted"/>
<keyword evidence="4" id="KW-1185">Reference proteome</keyword>
<feature type="domain" description="CobQ/CobB/MinD/ParA nucleotide binding" evidence="1">
    <location>
        <begin position="7"/>
        <end position="259"/>
    </location>
</feature>
<dbReference type="AlphaFoldDB" id="A0AB38DSQ8"/>
<dbReference type="EMBL" id="LT906434">
    <property type="protein sequence ID" value="SNU80166.1"/>
    <property type="molecule type" value="Genomic_DNA"/>
</dbReference>
<evidence type="ECO:0000313" key="4">
    <source>
        <dbReference type="Proteomes" id="UP000193466"/>
    </source>
</evidence>
<dbReference type="RefSeq" id="WP_085363018.1">
    <property type="nucleotide sequence ID" value="NZ_LT906434.1"/>
</dbReference>
<evidence type="ECO:0000313" key="2">
    <source>
        <dbReference type="EMBL" id="OSI10930.1"/>
    </source>
</evidence>
<name>A0AB38DSQ8_9NEIS</name>
<evidence type="ECO:0000259" key="1">
    <source>
        <dbReference type="Pfam" id="PF01656"/>
    </source>
</evidence>
<dbReference type="InterPro" id="IPR027417">
    <property type="entry name" value="P-loop_NTPase"/>
</dbReference>
<dbReference type="KEGG" id="nzo:SAMEA4504057_1678"/>
<organism evidence="3 5">
    <name type="scientific">Neisseria zoodegmatis</name>
    <dbReference type="NCBI Taxonomy" id="326523"/>
    <lineage>
        <taxon>Bacteria</taxon>
        <taxon>Pseudomonadati</taxon>
        <taxon>Pseudomonadota</taxon>
        <taxon>Betaproteobacteria</taxon>
        <taxon>Neisseriales</taxon>
        <taxon>Neisseriaceae</taxon>
        <taxon>Neisseria</taxon>
    </lineage>
</organism>
<reference evidence="2 4" key="1">
    <citation type="submission" date="2017-01" db="EMBL/GenBank/DDBJ databases">
        <authorList>
            <person name="Wolfgang W.J."/>
            <person name="Cole J."/>
            <person name="Wroblewski D."/>
            <person name="Mcginnis J."/>
            <person name="Musser K.A."/>
        </authorList>
    </citation>
    <scope>NUCLEOTIDE SEQUENCE [LARGE SCALE GENOMIC DNA]</scope>
    <source>
        <strain evidence="2 4">DSM 21643</strain>
    </source>
</reference>
<dbReference type="SUPFAM" id="SSF52540">
    <property type="entry name" value="P-loop containing nucleoside triphosphate hydrolases"/>
    <property type="match status" value="1"/>
</dbReference>
<gene>
    <name evidence="3" type="primary">traL</name>
    <name evidence="2" type="ORF">BWD10_03185</name>
    <name evidence="3" type="ORF">SAMEA4504057_01678</name>
</gene>
<dbReference type="EMBL" id="MTBM01000003">
    <property type="protein sequence ID" value="OSI10930.1"/>
    <property type="molecule type" value="Genomic_DNA"/>
</dbReference>
<reference evidence="3 5" key="2">
    <citation type="submission" date="2017-06" db="EMBL/GenBank/DDBJ databases">
        <authorList>
            <consortium name="Pathogen Informatics"/>
        </authorList>
    </citation>
    <scope>NUCLEOTIDE SEQUENCE [LARGE SCALE GENOMIC DNA]</scope>
    <source>
        <strain evidence="3 5">NCTC12230</strain>
    </source>
</reference>
<dbReference type="Proteomes" id="UP000193466">
    <property type="component" value="Unassembled WGS sequence"/>
</dbReference>
<evidence type="ECO:0000313" key="3">
    <source>
        <dbReference type="EMBL" id="SNU80166.1"/>
    </source>
</evidence>
<dbReference type="Proteomes" id="UP000215033">
    <property type="component" value="Chromosome 1"/>
</dbReference>